<dbReference type="EMBL" id="BAAALT010000136">
    <property type="protein sequence ID" value="GAA1815502.1"/>
    <property type="molecule type" value="Genomic_DNA"/>
</dbReference>
<proteinExistence type="predicted"/>
<gene>
    <name evidence="1" type="ORF">GCM10009682_40520</name>
</gene>
<reference evidence="1 2" key="1">
    <citation type="journal article" date="2019" name="Int. J. Syst. Evol. Microbiol.">
        <title>The Global Catalogue of Microorganisms (GCM) 10K type strain sequencing project: providing services to taxonomists for standard genome sequencing and annotation.</title>
        <authorList>
            <consortium name="The Broad Institute Genomics Platform"/>
            <consortium name="The Broad Institute Genome Sequencing Center for Infectious Disease"/>
            <person name="Wu L."/>
            <person name="Ma J."/>
        </authorList>
    </citation>
    <scope>NUCLEOTIDE SEQUENCE [LARGE SCALE GENOMIC DNA]</scope>
    <source>
        <strain evidence="1 2">JCM 13250</strain>
    </source>
</reference>
<dbReference type="RefSeq" id="WP_344134448.1">
    <property type="nucleotide sequence ID" value="NZ_BAAALT010000136.1"/>
</dbReference>
<accession>A0ABN2M989</accession>
<dbReference type="Proteomes" id="UP001500218">
    <property type="component" value="Unassembled WGS sequence"/>
</dbReference>
<keyword evidence="2" id="KW-1185">Reference proteome</keyword>
<evidence type="ECO:0000313" key="2">
    <source>
        <dbReference type="Proteomes" id="UP001500218"/>
    </source>
</evidence>
<sequence>MAAGRPFARFPLVARPRPVCMPLADRVADLTARASAATATGDLASAASVYNLAALIASDCDLPDLARQWCHDHTSAYLRATNRGAQVGRYALEPMVNLARLHIRAGRSDSGYQLLEGLFTAITNGDDVRVEGFTVPADLIAGDEERRTVREWLWTILLSDGTRALASAGRWAQAHRQLRAYGGIGKRMLDGRQVAVIAHATAGDLETARRLVDTTDHDEQPWLNAVTACLAVLCNPEPFADQVDTMTTQYQQLALSPELAVFGTRLGLAVIEAAGGPTHPAAQAATTRLVDHAMAVRDGYAARDVLKHPGITALLQWRQQVALCAVVRASALDGKDMPPRLRLEIEGALTAARAVIRSVSTA</sequence>
<organism evidence="1 2">
    <name type="scientific">Luedemannella flava</name>
    <dbReference type="NCBI Taxonomy" id="349316"/>
    <lineage>
        <taxon>Bacteria</taxon>
        <taxon>Bacillati</taxon>
        <taxon>Actinomycetota</taxon>
        <taxon>Actinomycetes</taxon>
        <taxon>Micromonosporales</taxon>
        <taxon>Micromonosporaceae</taxon>
        <taxon>Luedemannella</taxon>
    </lineage>
</organism>
<comment type="caution">
    <text evidence="1">The sequence shown here is derived from an EMBL/GenBank/DDBJ whole genome shotgun (WGS) entry which is preliminary data.</text>
</comment>
<evidence type="ECO:0000313" key="1">
    <source>
        <dbReference type="EMBL" id="GAA1815502.1"/>
    </source>
</evidence>
<protein>
    <submittedName>
        <fullName evidence="1">Uncharacterized protein</fullName>
    </submittedName>
</protein>
<name>A0ABN2M989_9ACTN</name>